<keyword evidence="2" id="KW-1185">Reference proteome</keyword>
<dbReference type="EMBL" id="KN822942">
    <property type="protein sequence ID" value="KIO34741.1"/>
    <property type="molecule type" value="Genomic_DNA"/>
</dbReference>
<dbReference type="Proteomes" id="UP000054248">
    <property type="component" value="Unassembled WGS sequence"/>
</dbReference>
<dbReference type="AlphaFoldDB" id="A0A0C3QXE0"/>
<reference evidence="1 2" key="1">
    <citation type="submission" date="2014-04" db="EMBL/GenBank/DDBJ databases">
        <authorList>
            <consortium name="DOE Joint Genome Institute"/>
            <person name="Kuo A."/>
            <person name="Girlanda M."/>
            <person name="Perotto S."/>
            <person name="Kohler A."/>
            <person name="Nagy L.G."/>
            <person name="Floudas D."/>
            <person name="Copeland A."/>
            <person name="Barry K.W."/>
            <person name="Cichocki N."/>
            <person name="Veneault-Fourrey C."/>
            <person name="LaButti K."/>
            <person name="Lindquist E.A."/>
            <person name="Lipzen A."/>
            <person name="Lundell T."/>
            <person name="Morin E."/>
            <person name="Murat C."/>
            <person name="Sun H."/>
            <person name="Tunlid A."/>
            <person name="Henrissat B."/>
            <person name="Grigoriev I.V."/>
            <person name="Hibbett D.S."/>
            <person name="Martin F."/>
            <person name="Nordberg H.P."/>
            <person name="Cantor M.N."/>
            <person name="Hua S.X."/>
        </authorList>
    </citation>
    <scope>NUCLEOTIDE SEQUENCE [LARGE SCALE GENOMIC DNA]</scope>
    <source>
        <strain evidence="1 2">MUT 4182</strain>
    </source>
</reference>
<accession>A0A0C3QXE0</accession>
<sequence length="80" mass="8688">MLFNTLGFATFGLGVRAFQLGIQRRPVASGPVAYLLSAAGFGAFGYLADGWEHSQREMIAEKQGLLRQRREERDAAAATA</sequence>
<reference evidence="2" key="2">
    <citation type="submission" date="2015-01" db="EMBL/GenBank/DDBJ databases">
        <title>Evolutionary Origins and Diversification of the Mycorrhizal Mutualists.</title>
        <authorList>
            <consortium name="DOE Joint Genome Institute"/>
            <consortium name="Mycorrhizal Genomics Consortium"/>
            <person name="Kohler A."/>
            <person name="Kuo A."/>
            <person name="Nagy L.G."/>
            <person name="Floudas D."/>
            <person name="Copeland A."/>
            <person name="Barry K.W."/>
            <person name="Cichocki N."/>
            <person name="Veneault-Fourrey C."/>
            <person name="LaButti K."/>
            <person name="Lindquist E.A."/>
            <person name="Lipzen A."/>
            <person name="Lundell T."/>
            <person name="Morin E."/>
            <person name="Murat C."/>
            <person name="Riley R."/>
            <person name="Ohm R."/>
            <person name="Sun H."/>
            <person name="Tunlid A."/>
            <person name="Henrissat B."/>
            <person name="Grigoriev I.V."/>
            <person name="Hibbett D.S."/>
            <person name="Martin F."/>
        </authorList>
    </citation>
    <scope>NUCLEOTIDE SEQUENCE [LARGE SCALE GENOMIC DNA]</scope>
    <source>
        <strain evidence="2">MUT 4182</strain>
    </source>
</reference>
<dbReference type="PANTHER" id="PTHR39218">
    <property type="entry name" value="OXIDOREDUCTASE 14 KDA SUBUNIT, PUTATIVE (AFU_ORTHOLOGUE AFUA_1G12110)-RELATED"/>
    <property type="match status" value="1"/>
</dbReference>
<dbReference type="HOGENOM" id="CLU_164170_0_0_1"/>
<protein>
    <submittedName>
        <fullName evidence="1">Uncharacterized protein</fullName>
    </submittedName>
</protein>
<dbReference type="OrthoDB" id="2141050at2759"/>
<proteinExistence type="predicted"/>
<gene>
    <name evidence="1" type="ORF">M407DRAFT_16693</name>
</gene>
<organism evidence="1 2">
    <name type="scientific">Tulasnella calospora MUT 4182</name>
    <dbReference type="NCBI Taxonomy" id="1051891"/>
    <lineage>
        <taxon>Eukaryota</taxon>
        <taxon>Fungi</taxon>
        <taxon>Dikarya</taxon>
        <taxon>Basidiomycota</taxon>
        <taxon>Agaricomycotina</taxon>
        <taxon>Agaricomycetes</taxon>
        <taxon>Cantharellales</taxon>
        <taxon>Tulasnellaceae</taxon>
        <taxon>Tulasnella</taxon>
    </lineage>
</organism>
<name>A0A0C3QXE0_9AGAM</name>
<evidence type="ECO:0000313" key="1">
    <source>
        <dbReference type="EMBL" id="KIO34741.1"/>
    </source>
</evidence>
<evidence type="ECO:0000313" key="2">
    <source>
        <dbReference type="Proteomes" id="UP000054248"/>
    </source>
</evidence>
<dbReference type="PANTHER" id="PTHR39218:SF1">
    <property type="entry name" value="OXIDOREDUCTASE 14 KDA SUBUNIT, PUTATIVE (AFU_ORTHOLOGUE AFUA_1G12110)-RELATED"/>
    <property type="match status" value="1"/>
</dbReference>